<organism evidence="3 4">
    <name type="scientific">Mycena metata</name>
    <dbReference type="NCBI Taxonomy" id="1033252"/>
    <lineage>
        <taxon>Eukaryota</taxon>
        <taxon>Fungi</taxon>
        <taxon>Dikarya</taxon>
        <taxon>Basidiomycota</taxon>
        <taxon>Agaricomycotina</taxon>
        <taxon>Agaricomycetes</taxon>
        <taxon>Agaricomycetidae</taxon>
        <taxon>Agaricales</taxon>
        <taxon>Marasmiineae</taxon>
        <taxon>Mycenaceae</taxon>
        <taxon>Mycena</taxon>
    </lineage>
</organism>
<dbReference type="AlphaFoldDB" id="A0AAD7K924"/>
<dbReference type="SUPFAM" id="SSF81383">
    <property type="entry name" value="F-box domain"/>
    <property type="match status" value="1"/>
</dbReference>
<accession>A0AAD7K924</accession>
<gene>
    <name evidence="3" type="ORF">B0H16DRAFT_1710167</name>
</gene>
<sequence length="473" mass="53109">MPTIDLRRRLVELDAQILEQKRALRDLQQTRITVERELRETASYPILALPVEITTEIFHRLPLKVASYSGSGLSSYVAPVSLTAVCRSWRGIALSTPKLWSTMEILFDGVPPTVIAEPGMVELSIHRWLGRSGECPLSLTFILHDNRFPLSRLRTIVHQYAYRTRYLNLDDFNPMDALELYSLSFPSLQAATFRCDSNLETHVFGNAPQLHSLHMLSLPNEGIVLARLHLPWQQLTTFEGTIHNLDLFVVAPNLIDVKCYWPGQNTPALITHSRLTSLTVIADDTILKYLTLPCLRHLDLTVELNRYNFVASFLKRSSPPLISLRAQAADPAFSQWHNAALHVAGTLEDLELLSPSRGVMASIFSSWESPGRRTLTALSNLKTLRFLDVLDPVSQHELVHFLYLRSDKLRSLQLVWYGSPYLYGRTEAGAPGAPAALDTIVGHFSRLRAAGMDVYVGTEDENYAATNDEALDA</sequence>
<feature type="coiled-coil region" evidence="1">
    <location>
        <begin position="10"/>
        <end position="37"/>
    </location>
</feature>
<feature type="domain" description="F-box" evidence="2">
    <location>
        <begin position="46"/>
        <end position="103"/>
    </location>
</feature>
<evidence type="ECO:0000256" key="1">
    <source>
        <dbReference type="SAM" id="Coils"/>
    </source>
</evidence>
<dbReference type="InterPro" id="IPR036047">
    <property type="entry name" value="F-box-like_dom_sf"/>
</dbReference>
<evidence type="ECO:0000313" key="4">
    <source>
        <dbReference type="Proteomes" id="UP001215598"/>
    </source>
</evidence>
<keyword evidence="4" id="KW-1185">Reference proteome</keyword>
<comment type="caution">
    <text evidence="3">The sequence shown here is derived from an EMBL/GenBank/DDBJ whole genome shotgun (WGS) entry which is preliminary data.</text>
</comment>
<dbReference type="Pfam" id="PF12937">
    <property type="entry name" value="F-box-like"/>
    <property type="match status" value="1"/>
</dbReference>
<dbReference type="Gene3D" id="1.20.1280.50">
    <property type="match status" value="1"/>
</dbReference>
<evidence type="ECO:0000259" key="2">
    <source>
        <dbReference type="Pfam" id="PF12937"/>
    </source>
</evidence>
<reference evidence="3" key="1">
    <citation type="submission" date="2023-03" db="EMBL/GenBank/DDBJ databases">
        <title>Massive genome expansion in bonnet fungi (Mycena s.s.) driven by repeated elements and novel gene families across ecological guilds.</title>
        <authorList>
            <consortium name="Lawrence Berkeley National Laboratory"/>
            <person name="Harder C.B."/>
            <person name="Miyauchi S."/>
            <person name="Viragh M."/>
            <person name="Kuo A."/>
            <person name="Thoen E."/>
            <person name="Andreopoulos B."/>
            <person name="Lu D."/>
            <person name="Skrede I."/>
            <person name="Drula E."/>
            <person name="Henrissat B."/>
            <person name="Morin E."/>
            <person name="Kohler A."/>
            <person name="Barry K."/>
            <person name="LaButti K."/>
            <person name="Morin E."/>
            <person name="Salamov A."/>
            <person name="Lipzen A."/>
            <person name="Mereny Z."/>
            <person name="Hegedus B."/>
            <person name="Baldrian P."/>
            <person name="Stursova M."/>
            <person name="Weitz H."/>
            <person name="Taylor A."/>
            <person name="Grigoriev I.V."/>
            <person name="Nagy L.G."/>
            <person name="Martin F."/>
            <person name="Kauserud H."/>
        </authorList>
    </citation>
    <scope>NUCLEOTIDE SEQUENCE</scope>
    <source>
        <strain evidence="3">CBHHK182m</strain>
    </source>
</reference>
<proteinExistence type="predicted"/>
<name>A0AAD7K924_9AGAR</name>
<dbReference type="Proteomes" id="UP001215598">
    <property type="component" value="Unassembled WGS sequence"/>
</dbReference>
<dbReference type="InterPro" id="IPR001810">
    <property type="entry name" value="F-box_dom"/>
</dbReference>
<keyword evidence="1" id="KW-0175">Coiled coil</keyword>
<protein>
    <recommendedName>
        <fullName evidence="2">F-box domain-containing protein</fullName>
    </recommendedName>
</protein>
<evidence type="ECO:0000313" key="3">
    <source>
        <dbReference type="EMBL" id="KAJ7780908.1"/>
    </source>
</evidence>
<dbReference type="EMBL" id="JARKIB010000004">
    <property type="protein sequence ID" value="KAJ7780908.1"/>
    <property type="molecule type" value="Genomic_DNA"/>
</dbReference>